<gene>
    <name evidence="3" type="ORF">GHA01_24500</name>
</gene>
<reference evidence="3 4" key="1">
    <citation type="submission" date="2019-06" db="EMBL/GenBank/DDBJ databases">
        <title>Whole genome shotgun sequence of Komagataeibacter hansenii NBRC 14820.</title>
        <authorList>
            <person name="Hosoyama A."/>
            <person name="Uohara A."/>
            <person name="Ohji S."/>
            <person name="Ichikawa N."/>
        </authorList>
    </citation>
    <scope>NUCLEOTIDE SEQUENCE [LARGE SCALE GENOMIC DNA]</scope>
    <source>
        <strain evidence="3 4">NBRC 14820</strain>
    </source>
</reference>
<dbReference type="Pfam" id="PF21929">
    <property type="entry name" value="GpP_4th"/>
    <property type="match status" value="1"/>
</dbReference>
<protein>
    <submittedName>
        <fullName evidence="3">Uncharacterized protein</fullName>
    </submittedName>
</protein>
<dbReference type="Gene3D" id="3.30.1920.10">
    <property type="entry name" value="Baseplate protein-like domains - 2 layer sandwich fold"/>
    <property type="match status" value="1"/>
</dbReference>
<dbReference type="EMBL" id="BJNN01000127">
    <property type="protein sequence ID" value="GEC64601.1"/>
    <property type="molecule type" value="Genomic_DNA"/>
</dbReference>
<dbReference type="InterPro" id="IPR053981">
    <property type="entry name" value="Gp44/GpP-like_2nd"/>
</dbReference>
<dbReference type="Gene3D" id="2.30.300.10">
    <property type="entry name" value="Baseplate protein-like domain - beta roll fold"/>
    <property type="match status" value="1"/>
</dbReference>
<feature type="domain" description="Baseplate hub protein gp44/GpP-like C-terminal" evidence="1">
    <location>
        <begin position="271"/>
        <end position="353"/>
    </location>
</feature>
<dbReference type="Proteomes" id="UP000319478">
    <property type="component" value="Unassembled WGS sequence"/>
</dbReference>
<evidence type="ECO:0000313" key="3">
    <source>
        <dbReference type="EMBL" id="GEC64601.1"/>
    </source>
</evidence>
<dbReference type="Gene3D" id="3.55.50.10">
    <property type="entry name" value="Baseplate protein-like domains"/>
    <property type="match status" value="1"/>
</dbReference>
<evidence type="ECO:0000259" key="1">
    <source>
        <dbReference type="Pfam" id="PF21929"/>
    </source>
</evidence>
<feature type="domain" description="Baseplate hub protein gp44/GpP-like second" evidence="2">
    <location>
        <begin position="117"/>
        <end position="190"/>
    </location>
</feature>
<organism evidence="3 4">
    <name type="scientific">Novacetimonas hansenii</name>
    <name type="common">Komagataeibacter hansenii</name>
    <dbReference type="NCBI Taxonomy" id="436"/>
    <lineage>
        <taxon>Bacteria</taxon>
        <taxon>Pseudomonadati</taxon>
        <taxon>Pseudomonadota</taxon>
        <taxon>Alphaproteobacteria</taxon>
        <taxon>Acetobacterales</taxon>
        <taxon>Acetobacteraceae</taxon>
        <taxon>Novacetimonas</taxon>
    </lineage>
</organism>
<comment type="caution">
    <text evidence="3">The sequence shown here is derived from an EMBL/GenBank/DDBJ whole genome shotgun (WGS) entry which is preliminary data.</text>
</comment>
<sequence length="371" mass="41195">MSDITVTAKAPYRPPTNDLYVRINSILYSNFISFRFTRSMENVPSTFTMELLCYGDTLPVVTMNEPVEIYLQKKQIFSGMIEMRSIIVNGNNTHSLSISGRSKLKKLVDDMPEYAGTSINNIQTLEDLCLQVCKTCGNVGVYNLSTTNDKMAWNSVPYNIGDTGWSILDRYARYQGKLLYDNGYGALVINDVAKTATTTINETSPLRSYGFSEDITQRYAQYKVLWQPYTTLSQTGLPPAATSSDPQATIFNGEGRTKITINSTSDEDGSLAQRYAQWQANRAYGRSRSVTVELVGFTDASNTLWDVNQMVNINLPMIGVNEAMVTCDVTYSYSNGGGSTTEITFYPALAFTFEPATLYQSDPSLQNLPSA</sequence>
<keyword evidence="4" id="KW-1185">Reference proteome</keyword>
<dbReference type="InterPro" id="IPR023399">
    <property type="entry name" value="Baseplate-like_2-layer_sand"/>
</dbReference>
<evidence type="ECO:0000259" key="2">
    <source>
        <dbReference type="Pfam" id="PF22255"/>
    </source>
</evidence>
<dbReference type="RefSeq" id="WP_159107957.1">
    <property type="nucleotide sequence ID" value="NZ_BJNN01000127.1"/>
</dbReference>
<name>A0ABQ0SHB1_NOVHA</name>
<evidence type="ECO:0000313" key="4">
    <source>
        <dbReference type="Proteomes" id="UP000319478"/>
    </source>
</evidence>
<accession>A0ABQ0SHB1</accession>
<dbReference type="Pfam" id="PF22255">
    <property type="entry name" value="Gp44-like_2nd"/>
    <property type="match status" value="1"/>
</dbReference>
<dbReference type="SUPFAM" id="SSF69279">
    <property type="entry name" value="Phage tail proteins"/>
    <property type="match status" value="2"/>
</dbReference>
<dbReference type="InterPro" id="IPR053982">
    <property type="entry name" value="Gp44/GpP-like_C"/>
</dbReference>
<proteinExistence type="predicted"/>